<name>A0AAE3DE50_9FIRM</name>
<organism evidence="2 3">
    <name type="scientific">Brotocaccenecus cirricatena</name>
    <dbReference type="NCBI Taxonomy" id="3064195"/>
    <lineage>
        <taxon>Bacteria</taxon>
        <taxon>Bacillati</taxon>
        <taxon>Bacillota</taxon>
        <taxon>Clostridia</taxon>
        <taxon>Eubacteriales</taxon>
        <taxon>Oscillospiraceae</taxon>
        <taxon>Brotocaccenecus</taxon>
    </lineage>
</organism>
<keyword evidence="1" id="KW-0812">Transmembrane</keyword>
<keyword evidence="1" id="KW-0472">Membrane</keyword>
<feature type="transmembrane region" description="Helical" evidence="1">
    <location>
        <begin position="12"/>
        <end position="35"/>
    </location>
</feature>
<comment type="caution">
    <text evidence="2">The sequence shown here is derived from an EMBL/GenBank/DDBJ whole genome shotgun (WGS) entry which is preliminary data.</text>
</comment>
<keyword evidence="1" id="KW-1133">Transmembrane helix</keyword>
<evidence type="ECO:0000313" key="2">
    <source>
        <dbReference type="EMBL" id="MCC2128346.1"/>
    </source>
</evidence>
<accession>A0AAE3DE50</accession>
<evidence type="ECO:0000313" key="3">
    <source>
        <dbReference type="Proteomes" id="UP001199319"/>
    </source>
</evidence>
<protein>
    <submittedName>
        <fullName evidence="2">Uncharacterized protein</fullName>
    </submittedName>
</protein>
<reference evidence="2" key="1">
    <citation type="submission" date="2021-10" db="EMBL/GenBank/DDBJ databases">
        <title>Anaerobic single-cell dispensing facilitates the cultivation of human gut bacteria.</title>
        <authorList>
            <person name="Afrizal A."/>
        </authorList>
    </citation>
    <scope>NUCLEOTIDE SEQUENCE</scope>
    <source>
        <strain evidence="2">CLA-AA-H272</strain>
    </source>
</reference>
<keyword evidence="3" id="KW-1185">Reference proteome</keyword>
<dbReference type="AlphaFoldDB" id="A0AAE3DE50"/>
<sequence length="184" mass="21199">MKRRTGKKIGKILLLVALLAIVGGIVYAVLTWPIYPQPRKNVDSYAQLRQDMEKTGVLVPPENVLPWVETFYSQELDGRDRLSKPMAFLMSGTVEYGGASYWTELYGSREWNYDRSMEVPLRENYRMTPIYRDASDNSMLYFLCIDGHIYTVQVYADGKMPQDAVDYFDGLLLEACHTVVDLYQ</sequence>
<dbReference type="EMBL" id="JAJEPW010000003">
    <property type="protein sequence ID" value="MCC2128346.1"/>
    <property type="molecule type" value="Genomic_DNA"/>
</dbReference>
<gene>
    <name evidence="2" type="ORF">LKD37_02235</name>
</gene>
<dbReference type="RefSeq" id="WP_302927754.1">
    <property type="nucleotide sequence ID" value="NZ_JAJEPW010000003.1"/>
</dbReference>
<dbReference type="Proteomes" id="UP001199319">
    <property type="component" value="Unassembled WGS sequence"/>
</dbReference>
<evidence type="ECO:0000256" key="1">
    <source>
        <dbReference type="SAM" id="Phobius"/>
    </source>
</evidence>
<proteinExistence type="predicted"/>